<keyword evidence="4 5" id="KW-0697">Rotamase</keyword>
<accession>A0ABT0YTL0</accession>
<organism evidence="7 8">
    <name type="scientific">Caldimonas mangrovi</name>
    <dbReference type="NCBI Taxonomy" id="2944811"/>
    <lineage>
        <taxon>Bacteria</taxon>
        <taxon>Pseudomonadati</taxon>
        <taxon>Pseudomonadota</taxon>
        <taxon>Betaproteobacteria</taxon>
        <taxon>Burkholderiales</taxon>
        <taxon>Sphaerotilaceae</taxon>
        <taxon>Caldimonas</taxon>
    </lineage>
</organism>
<evidence type="ECO:0000256" key="4">
    <source>
        <dbReference type="ARBA" id="ARBA00023110"/>
    </source>
</evidence>
<evidence type="ECO:0000313" key="8">
    <source>
        <dbReference type="Proteomes" id="UP001165541"/>
    </source>
</evidence>
<reference evidence="7" key="1">
    <citation type="submission" date="2022-05" db="EMBL/GenBank/DDBJ databases">
        <title>Schlegelella sp. nov., isolated from mangrove soil.</title>
        <authorList>
            <person name="Liu Y."/>
            <person name="Ge X."/>
            <person name="Liu W."/>
        </authorList>
    </citation>
    <scope>NUCLEOTIDE SEQUENCE</scope>
    <source>
        <strain evidence="7">S2-27</strain>
    </source>
</reference>
<dbReference type="InterPro" id="IPR046357">
    <property type="entry name" value="PPIase_dom_sf"/>
</dbReference>
<dbReference type="SUPFAM" id="SSF54534">
    <property type="entry name" value="FKBP-like"/>
    <property type="match status" value="1"/>
</dbReference>
<name>A0ABT0YTL0_9BURK</name>
<evidence type="ECO:0000259" key="6">
    <source>
        <dbReference type="PROSITE" id="PS50198"/>
    </source>
</evidence>
<comment type="caution">
    <text evidence="7">The sequence shown here is derived from an EMBL/GenBank/DDBJ whole genome shotgun (WGS) entry which is preliminary data.</text>
</comment>
<dbReference type="EC" id="5.2.1.8" evidence="3"/>
<dbReference type="SUPFAM" id="SSF109998">
    <property type="entry name" value="Triger factor/SurA peptide-binding domain-like"/>
    <property type="match status" value="1"/>
</dbReference>
<dbReference type="Proteomes" id="UP001165541">
    <property type="component" value="Unassembled WGS sequence"/>
</dbReference>
<dbReference type="InterPro" id="IPR027304">
    <property type="entry name" value="Trigger_fact/SurA_dom_sf"/>
</dbReference>
<dbReference type="PROSITE" id="PS50198">
    <property type="entry name" value="PPIC_PPIASE_2"/>
    <property type="match status" value="1"/>
</dbReference>
<dbReference type="RefSeq" id="WP_251779662.1">
    <property type="nucleotide sequence ID" value="NZ_JAMKFE010000010.1"/>
</dbReference>
<evidence type="ECO:0000313" key="7">
    <source>
        <dbReference type="EMBL" id="MCM5681183.1"/>
    </source>
</evidence>
<keyword evidence="8" id="KW-1185">Reference proteome</keyword>
<comment type="catalytic activity">
    <reaction evidence="1">
        <text>[protein]-peptidylproline (omega=180) = [protein]-peptidylproline (omega=0)</text>
        <dbReference type="Rhea" id="RHEA:16237"/>
        <dbReference type="Rhea" id="RHEA-COMP:10747"/>
        <dbReference type="Rhea" id="RHEA-COMP:10748"/>
        <dbReference type="ChEBI" id="CHEBI:83833"/>
        <dbReference type="ChEBI" id="CHEBI:83834"/>
        <dbReference type="EC" id="5.2.1.8"/>
    </reaction>
</comment>
<evidence type="ECO:0000256" key="5">
    <source>
        <dbReference type="PROSITE-ProRule" id="PRU00278"/>
    </source>
</evidence>
<feature type="domain" description="PpiC" evidence="6">
    <location>
        <begin position="145"/>
        <end position="234"/>
    </location>
</feature>
<dbReference type="Gene3D" id="3.10.50.40">
    <property type="match status" value="1"/>
</dbReference>
<evidence type="ECO:0000256" key="1">
    <source>
        <dbReference type="ARBA" id="ARBA00000971"/>
    </source>
</evidence>
<comment type="similarity">
    <text evidence="2">Belongs to the PpiC/parvulin rotamase family.</text>
</comment>
<dbReference type="InterPro" id="IPR000297">
    <property type="entry name" value="PPIase_PpiC"/>
</dbReference>
<dbReference type="InterPro" id="IPR050245">
    <property type="entry name" value="PrsA_foldase"/>
</dbReference>
<keyword evidence="5 7" id="KW-0413">Isomerase</keyword>
<dbReference type="PANTHER" id="PTHR47245">
    <property type="entry name" value="PEPTIDYLPROLYL ISOMERASE"/>
    <property type="match status" value="1"/>
</dbReference>
<dbReference type="EMBL" id="JAMKFE010000010">
    <property type="protein sequence ID" value="MCM5681183.1"/>
    <property type="molecule type" value="Genomic_DNA"/>
</dbReference>
<proteinExistence type="inferred from homology"/>
<sequence length="287" mass="31561">MNMLPYRNAFGWALAALALPSCGLPDRPLAEQRVVASVNGVAIDARVLDALVRARQGLSNPFDETALQAEPASVDTQAALQDLVLAEVLAQAAIERGLDRKPDVAAELALQRKTLLGQQLVRELLGDIDVSAGELERRYRDLPVEQEYDVRHVLVADEATAQSLIAQLDQGARIETLARRHTIDPQSRDGRLGWLMPNQLERPFAEALEKLAPGQHTARPVHTSYGWHVARLQARRALQKPPFEEVRAALREQVLQERLQTRLQALRADADVQLGSQSGPATLGSGR</sequence>
<gene>
    <name evidence="7" type="ORF">M8A51_16775</name>
</gene>
<dbReference type="Pfam" id="PF00639">
    <property type="entry name" value="Rotamase"/>
    <property type="match status" value="1"/>
</dbReference>
<evidence type="ECO:0000256" key="2">
    <source>
        <dbReference type="ARBA" id="ARBA00007656"/>
    </source>
</evidence>
<protein>
    <recommendedName>
        <fullName evidence="3">peptidylprolyl isomerase</fullName>
        <ecNumber evidence="3">5.2.1.8</ecNumber>
    </recommendedName>
</protein>
<evidence type="ECO:0000256" key="3">
    <source>
        <dbReference type="ARBA" id="ARBA00013194"/>
    </source>
</evidence>
<dbReference type="GO" id="GO:0003755">
    <property type="term" value="F:peptidyl-prolyl cis-trans isomerase activity"/>
    <property type="evidence" value="ECO:0007669"/>
    <property type="project" value="UniProtKB-EC"/>
</dbReference>
<dbReference type="PANTHER" id="PTHR47245:SF2">
    <property type="entry name" value="PEPTIDYL-PROLYL CIS-TRANS ISOMERASE HP_0175-RELATED"/>
    <property type="match status" value="1"/>
</dbReference>